<dbReference type="RefSeq" id="WP_146354089.1">
    <property type="nucleotide sequence ID" value="NZ_VOBR01000014.1"/>
</dbReference>
<sequence>MSAVLRLVDWSDESDVPEPAGSAIERYKEIVATATEAHARMRAHDAARNAELSARIGQTQERVAEISEREQMVRFGAELHWEAAKKQLWNETWFRMTVFPKPDESVPPRPQGEYNAAMDAAYDVLEASLQKKPLLRRR</sequence>
<dbReference type="OrthoDB" id="5191040at2"/>
<reference evidence="1 2" key="1">
    <citation type="submission" date="2019-07" db="EMBL/GenBank/DDBJ databases">
        <title>Lentzea xizangensis sp. nov., isolated from Qinghai-Tibetan Plateau Soils.</title>
        <authorList>
            <person name="Huang J."/>
        </authorList>
    </citation>
    <scope>NUCLEOTIDE SEQUENCE [LARGE SCALE GENOMIC DNA]</scope>
    <source>
        <strain evidence="1 2">FXJ1.1311</strain>
    </source>
</reference>
<comment type="caution">
    <text evidence="1">The sequence shown here is derived from an EMBL/GenBank/DDBJ whole genome shotgun (WGS) entry which is preliminary data.</text>
</comment>
<organism evidence="1 2">
    <name type="scientific">Lentzea tibetensis</name>
    <dbReference type="NCBI Taxonomy" id="2591470"/>
    <lineage>
        <taxon>Bacteria</taxon>
        <taxon>Bacillati</taxon>
        <taxon>Actinomycetota</taxon>
        <taxon>Actinomycetes</taxon>
        <taxon>Pseudonocardiales</taxon>
        <taxon>Pseudonocardiaceae</taxon>
        <taxon>Lentzea</taxon>
    </lineage>
</organism>
<protein>
    <submittedName>
        <fullName evidence="1">Uncharacterized protein</fullName>
    </submittedName>
</protein>
<proteinExistence type="predicted"/>
<dbReference type="AlphaFoldDB" id="A0A563EQH7"/>
<evidence type="ECO:0000313" key="2">
    <source>
        <dbReference type="Proteomes" id="UP000316639"/>
    </source>
</evidence>
<dbReference type="EMBL" id="VOBR01000014">
    <property type="protein sequence ID" value="TWP49989.1"/>
    <property type="molecule type" value="Genomic_DNA"/>
</dbReference>
<accession>A0A563EQH7</accession>
<dbReference type="Proteomes" id="UP000316639">
    <property type="component" value="Unassembled WGS sequence"/>
</dbReference>
<name>A0A563EQH7_9PSEU</name>
<gene>
    <name evidence="1" type="ORF">FKR81_22425</name>
</gene>
<keyword evidence="2" id="KW-1185">Reference proteome</keyword>
<evidence type="ECO:0000313" key="1">
    <source>
        <dbReference type="EMBL" id="TWP49989.1"/>
    </source>
</evidence>